<dbReference type="PANTHER" id="PTHR34598">
    <property type="entry name" value="BLL6449 PROTEIN"/>
    <property type="match status" value="1"/>
</dbReference>
<keyword evidence="3" id="KW-1185">Reference proteome</keyword>
<evidence type="ECO:0008006" key="4">
    <source>
        <dbReference type="Google" id="ProtNLM"/>
    </source>
</evidence>
<dbReference type="VEuPathDB" id="FungiDB:BO80DRAFT_365256"/>
<dbReference type="STRING" id="1448316.A0A395GMZ3"/>
<dbReference type="AlphaFoldDB" id="A0A395GMZ3"/>
<protein>
    <recommendedName>
        <fullName evidence="4">Methyltransferase</fullName>
    </recommendedName>
</protein>
<organism evidence="2 3">
    <name type="scientific">Aspergillus ibericus CBS 121593</name>
    <dbReference type="NCBI Taxonomy" id="1448316"/>
    <lineage>
        <taxon>Eukaryota</taxon>
        <taxon>Fungi</taxon>
        <taxon>Dikarya</taxon>
        <taxon>Ascomycota</taxon>
        <taxon>Pezizomycotina</taxon>
        <taxon>Eurotiomycetes</taxon>
        <taxon>Eurotiomycetidae</taxon>
        <taxon>Eurotiales</taxon>
        <taxon>Aspergillaceae</taxon>
        <taxon>Aspergillus</taxon>
        <taxon>Aspergillus subgen. Circumdati</taxon>
    </lineage>
</organism>
<name>A0A395GMZ3_9EURO</name>
<dbReference type="NCBIfam" id="NF041278">
    <property type="entry name" value="CmcJ_NvfI_EfuI"/>
    <property type="match status" value="1"/>
</dbReference>
<dbReference type="GO" id="GO:0016491">
    <property type="term" value="F:oxidoreductase activity"/>
    <property type="evidence" value="ECO:0007669"/>
    <property type="project" value="InterPro"/>
</dbReference>
<sequence length="251" mass="28268">MTPDEYGTIEQAKKEKHLVLVHDIRGEESTYTLAKNGFQYSRDAVPELRDCSDDAEIKKLLVGRSEELVRKITGATRTLTFANRIRCVSVDENRLAASQAPALSVHSDFSITGAWHQLESLVTDPTELETVKKGRVLVINVWRPLKTIRKDPLAVCDWLSVDLTHDWISTRMIFPHGWNELGHLSYGDQQRWYYLSGQTPEEPLIFKQFDSAEVGNGGIAVPHTAFEDVKTVGCEPRVSIEIKMFAFVPGA</sequence>
<proteinExistence type="inferred from homology"/>
<dbReference type="OrthoDB" id="412788at2759"/>
<dbReference type="PANTHER" id="PTHR34598:SF3">
    <property type="entry name" value="OXIDOREDUCTASE AN1597"/>
    <property type="match status" value="1"/>
</dbReference>
<evidence type="ECO:0000313" key="2">
    <source>
        <dbReference type="EMBL" id="RAK96849.1"/>
    </source>
</evidence>
<gene>
    <name evidence="2" type="ORF">BO80DRAFT_365256</name>
</gene>
<evidence type="ECO:0000313" key="3">
    <source>
        <dbReference type="Proteomes" id="UP000249402"/>
    </source>
</evidence>
<reference evidence="2 3" key="1">
    <citation type="submission" date="2018-02" db="EMBL/GenBank/DDBJ databases">
        <title>The genomes of Aspergillus section Nigri reveals drivers in fungal speciation.</title>
        <authorList>
            <consortium name="DOE Joint Genome Institute"/>
            <person name="Vesth T.C."/>
            <person name="Nybo J."/>
            <person name="Theobald S."/>
            <person name="Brandl J."/>
            <person name="Frisvad J.C."/>
            <person name="Nielsen K.F."/>
            <person name="Lyhne E.K."/>
            <person name="Kogle M.E."/>
            <person name="Kuo A."/>
            <person name="Riley R."/>
            <person name="Clum A."/>
            <person name="Nolan M."/>
            <person name="Lipzen A."/>
            <person name="Salamov A."/>
            <person name="Henrissat B."/>
            <person name="Wiebenga A."/>
            <person name="De vries R.P."/>
            <person name="Grigoriev I.V."/>
            <person name="Mortensen U.H."/>
            <person name="Andersen M.R."/>
            <person name="Baker S.E."/>
        </authorList>
    </citation>
    <scope>NUCLEOTIDE SEQUENCE [LARGE SCALE GENOMIC DNA]</scope>
    <source>
        <strain evidence="2 3">CBS 121593</strain>
    </source>
</reference>
<accession>A0A395GMZ3</accession>
<dbReference type="RefSeq" id="XP_025571177.1">
    <property type="nucleotide sequence ID" value="XM_025716188.1"/>
</dbReference>
<evidence type="ECO:0000256" key="1">
    <source>
        <dbReference type="ARBA" id="ARBA00023604"/>
    </source>
</evidence>
<dbReference type="Proteomes" id="UP000249402">
    <property type="component" value="Unassembled WGS sequence"/>
</dbReference>
<dbReference type="GeneID" id="37221053"/>
<dbReference type="InterPro" id="IPR044053">
    <property type="entry name" value="AsaB-like"/>
</dbReference>
<comment type="similarity">
    <text evidence="1">Belongs to the asaB hydroxylase/desaturase family.</text>
</comment>
<dbReference type="EMBL" id="KZ824469">
    <property type="protein sequence ID" value="RAK96849.1"/>
    <property type="molecule type" value="Genomic_DNA"/>
</dbReference>